<evidence type="ECO:0000256" key="7">
    <source>
        <dbReference type="ARBA" id="ARBA00022833"/>
    </source>
</evidence>
<evidence type="ECO:0000313" key="18">
    <source>
        <dbReference type="Proteomes" id="UP000694892"/>
    </source>
</evidence>
<evidence type="ECO:0000256" key="3">
    <source>
        <dbReference type="ARBA" id="ARBA00022658"/>
    </source>
</evidence>
<dbReference type="SUPFAM" id="SSF50044">
    <property type="entry name" value="SH3-domain"/>
    <property type="match status" value="2"/>
</dbReference>
<dbReference type="InterPro" id="IPR055251">
    <property type="entry name" value="SOS1_NGEF_PH"/>
</dbReference>
<dbReference type="PRINTS" id="PR00401">
    <property type="entry name" value="SH2DOMAIN"/>
</dbReference>
<dbReference type="InterPro" id="IPR037832">
    <property type="entry name" value="PH_Vav"/>
</dbReference>
<dbReference type="FunFam" id="3.30.60.20:FF:000015">
    <property type="entry name" value="Vav guanine nucleotide exchange factor 1"/>
    <property type="match status" value="1"/>
</dbReference>
<dbReference type="SMART" id="SM00252">
    <property type="entry name" value="SH2"/>
    <property type="match status" value="1"/>
</dbReference>
<dbReference type="PROSITE" id="PS50003">
    <property type="entry name" value="PH_DOMAIN"/>
    <property type="match status" value="1"/>
</dbReference>
<feature type="domain" description="SH2" evidence="11">
    <location>
        <begin position="656"/>
        <end position="750"/>
    </location>
</feature>
<dbReference type="AGR" id="Xenbase:XB-GENE-6067197"/>
<dbReference type="Proteomes" id="UP000694892">
    <property type="component" value="Chromosome 8S"/>
</dbReference>
<dbReference type="GO" id="GO:0035556">
    <property type="term" value="P:intracellular signal transduction"/>
    <property type="evidence" value="ECO:0007669"/>
    <property type="project" value="InterPro"/>
</dbReference>
<dbReference type="PROSITE" id="PS50021">
    <property type="entry name" value="CH"/>
    <property type="match status" value="1"/>
</dbReference>
<dbReference type="Gene3D" id="1.20.900.10">
    <property type="entry name" value="Dbl homology (DH) domain"/>
    <property type="match status" value="1"/>
</dbReference>
<feature type="domain" description="DH" evidence="14">
    <location>
        <begin position="192"/>
        <end position="370"/>
    </location>
</feature>
<dbReference type="InterPro" id="IPR036860">
    <property type="entry name" value="SH2_dom_sf"/>
</dbReference>
<proteinExistence type="predicted"/>
<dbReference type="AlphaFoldDB" id="A0A974H597"/>
<dbReference type="FunFam" id="2.30.29.30:FF:000050">
    <property type="entry name" value="Vav guanine nucleotide exchange factor 2"/>
    <property type="match status" value="1"/>
</dbReference>
<reference evidence="18" key="1">
    <citation type="journal article" date="2016" name="Nature">
        <title>Genome evolution in the allotetraploid frog Xenopus laevis.</title>
        <authorList>
            <person name="Session A.M."/>
            <person name="Uno Y."/>
            <person name="Kwon T."/>
            <person name="Chapman J.A."/>
            <person name="Toyoda A."/>
            <person name="Takahashi S."/>
            <person name="Fukui A."/>
            <person name="Hikosaka A."/>
            <person name="Suzuki A."/>
            <person name="Kondo M."/>
            <person name="van Heeringen S.J."/>
            <person name="Quigley I."/>
            <person name="Heinz S."/>
            <person name="Ogino H."/>
            <person name="Ochi H."/>
            <person name="Hellsten U."/>
            <person name="Lyons J.B."/>
            <person name="Simakov O."/>
            <person name="Putnam N."/>
            <person name="Stites J."/>
            <person name="Kuroki Y."/>
            <person name="Tanaka T."/>
            <person name="Michiue T."/>
            <person name="Watanabe M."/>
            <person name="Bogdanovic O."/>
            <person name="Lister R."/>
            <person name="Georgiou G."/>
            <person name="Paranjpe S.S."/>
            <person name="van Kruijsbergen I."/>
            <person name="Shu S."/>
            <person name="Carlson J."/>
            <person name="Kinoshita T."/>
            <person name="Ohta Y."/>
            <person name="Mawaribuchi S."/>
            <person name="Jenkins J."/>
            <person name="Grimwood J."/>
            <person name="Schmutz J."/>
            <person name="Mitros T."/>
            <person name="Mozaffari S.V."/>
            <person name="Suzuki Y."/>
            <person name="Haramoto Y."/>
            <person name="Yamamoto T.S."/>
            <person name="Takagi C."/>
            <person name="Heald R."/>
            <person name="Miller K."/>
            <person name="Haudenschild C."/>
            <person name="Kitzman J."/>
            <person name="Nakayama T."/>
            <person name="Izutsu Y."/>
            <person name="Robert J."/>
            <person name="Fortriede J."/>
            <person name="Burns K."/>
            <person name="Lotay V."/>
            <person name="Karimi K."/>
            <person name="Yasuoka Y."/>
            <person name="Dichmann D.S."/>
            <person name="Flajnik M.F."/>
            <person name="Houston D.W."/>
            <person name="Shendure J."/>
            <person name="DuPasquier L."/>
            <person name="Vize P.D."/>
            <person name="Zorn A.M."/>
            <person name="Ito M."/>
            <person name="Marcotte E.M."/>
            <person name="Wallingford J.B."/>
            <person name="Ito Y."/>
            <person name="Asashima M."/>
            <person name="Ueno N."/>
            <person name="Matsuda Y."/>
            <person name="Veenstra G.J."/>
            <person name="Fujiyama A."/>
            <person name="Harland R.M."/>
            <person name="Taira M."/>
            <person name="Rokhsar D.S."/>
        </authorList>
    </citation>
    <scope>NUCLEOTIDE SEQUENCE [LARGE SCALE GENOMIC DNA]</scope>
    <source>
        <strain evidence="18">J</strain>
    </source>
</reference>
<dbReference type="InterPro" id="IPR011993">
    <property type="entry name" value="PH-like_dom_sf"/>
</dbReference>
<evidence type="ECO:0000259" key="14">
    <source>
        <dbReference type="PROSITE" id="PS50010"/>
    </source>
</evidence>
<evidence type="ECO:0000259" key="12">
    <source>
        <dbReference type="PROSITE" id="PS50002"/>
    </source>
</evidence>
<keyword evidence="2" id="KW-0597">Phosphoprotein</keyword>
<dbReference type="FunFam" id="1.10.418.10:FF:000019">
    <property type="entry name" value="Vav guanine nucleotide exchange factor 2"/>
    <property type="match status" value="1"/>
</dbReference>
<feature type="domain" description="SH3" evidence="12">
    <location>
        <begin position="770"/>
        <end position="831"/>
    </location>
</feature>
<dbReference type="RefSeq" id="NP_001079955.1">
    <property type="nucleotide sequence ID" value="NM_001086486.1"/>
</dbReference>
<keyword evidence="1 10" id="KW-0728">SH3 domain</keyword>
<dbReference type="InterPro" id="IPR036872">
    <property type="entry name" value="CH_dom_sf"/>
</dbReference>
<dbReference type="SMART" id="SM00033">
    <property type="entry name" value="CH"/>
    <property type="match status" value="1"/>
</dbReference>
<dbReference type="CTD" id="379646"/>
<dbReference type="PRINTS" id="PR00452">
    <property type="entry name" value="SH3DOMAIN"/>
</dbReference>
<dbReference type="PROSITE" id="PS50890">
    <property type="entry name" value="PUA"/>
    <property type="match status" value="1"/>
</dbReference>
<evidence type="ECO:0000256" key="2">
    <source>
        <dbReference type="ARBA" id="ARBA00022553"/>
    </source>
</evidence>
<dbReference type="PROSITE" id="PS50081">
    <property type="entry name" value="ZF_DAG_PE_2"/>
    <property type="match status" value="1"/>
</dbReference>
<dbReference type="PROSITE" id="PS50002">
    <property type="entry name" value="SH3"/>
    <property type="match status" value="2"/>
</dbReference>
<keyword evidence="3" id="KW-0344">Guanine-nucleotide releasing factor</keyword>
<dbReference type="CDD" id="cd11977">
    <property type="entry name" value="SH3_VAV2_2"/>
    <property type="match status" value="1"/>
</dbReference>
<dbReference type="GO" id="GO:0005737">
    <property type="term" value="C:cytoplasm"/>
    <property type="evidence" value="ECO:0007669"/>
    <property type="project" value="TreeGrafter"/>
</dbReference>
<dbReference type="PROSITE" id="PS00741">
    <property type="entry name" value="DH_1"/>
    <property type="match status" value="1"/>
</dbReference>
<keyword evidence="6" id="KW-0863">Zinc-finger</keyword>
<dbReference type="CDD" id="cd10406">
    <property type="entry name" value="SH2_Vav2"/>
    <property type="match status" value="1"/>
</dbReference>
<dbReference type="PROSITE" id="PS50010">
    <property type="entry name" value="DH_2"/>
    <property type="match status" value="1"/>
</dbReference>
<evidence type="ECO:0000256" key="5">
    <source>
        <dbReference type="ARBA" id="ARBA00022737"/>
    </source>
</evidence>
<dbReference type="KEGG" id="xla:379646"/>
<dbReference type="EMBL" id="CM004481">
    <property type="protein sequence ID" value="OCT65327.1"/>
    <property type="molecule type" value="Genomic_DNA"/>
</dbReference>
<dbReference type="Pfam" id="PF00130">
    <property type="entry name" value="C1_1"/>
    <property type="match status" value="1"/>
</dbReference>
<feature type="domain" description="Phorbol-ester/DAG-type" evidence="16">
    <location>
        <begin position="512"/>
        <end position="561"/>
    </location>
</feature>
<dbReference type="InterPro" id="IPR001331">
    <property type="entry name" value="GDS_CDC24_CS"/>
</dbReference>
<keyword evidence="5" id="KW-0677">Repeat</keyword>
<dbReference type="SUPFAM" id="SSF50729">
    <property type="entry name" value="PH domain-like"/>
    <property type="match status" value="1"/>
</dbReference>
<dbReference type="Pfam" id="PF22697">
    <property type="entry name" value="SOS1_NGEF_PH"/>
    <property type="match status" value="1"/>
</dbReference>
<dbReference type="Pfam" id="PF07653">
    <property type="entry name" value="SH3_2"/>
    <property type="match status" value="2"/>
</dbReference>
<dbReference type="SUPFAM" id="SSF47576">
    <property type="entry name" value="Calponin-homology domain, CH-domain"/>
    <property type="match status" value="1"/>
</dbReference>
<dbReference type="GO" id="GO:0005085">
    <property type="term" value="F:guanyl-nucleotide exchange factor activity"/>
    <property type="evidence" value="ECO:0007669"/>
    <property type="project" value="UniProtKB-KW"/>
</dbReference>
<dbReference type="InterPro" id="IPR001849">
    <property type="entry name" value="PH_domain"/>
</dbReference>
<keyword evidence="7" id="KW-0862">Zinc</keyword>
<feature type="domain" description="PH" evidence="13">
    <location>
        <begin position="399"/>
        <end position="501"/>
    </location>
</feature>
<evidence type="ECO:0000313" key="17">
    <source>
        <dbReference type="EMBL" id="OCT65327.1"/>
    </source>
</evidence>
<dbReference type="FunFam" id="2.30.30.40:FF:000039">
    <property type="entry name" value="Vav guanine nucleotide exchange factor 3"/>
    <property type="match status" value="1"/>
</dbReference>
<feature type="domain" description="SH3" evidence="12">
    <location>
        <begin position="576"/>
        <end position="642"/>
    </location>
</feature>
<organism evidence="17 18">
    <name type="scientific">Xenopus laevis</name>
    <name type="common">African clawed frog</name>
    <dbReference type="NCBI Taxonomy" id="8355"/>
    <lineage>
        <taxon>Eukaryota</taxon>
        <taxon>Metazoa</taxon>
        <taxon>Chordata</taxon>
        <taxon>Craniata</taxon>
        <taxon>Vertebrata</taxon>
        <taxon>Euteleostomi</taxon>
        <taxon>Amphibia</taxon>
        <taxon>Batrachia</taxon>
        <taxon>Anura</taxon>
        <taxon>Pipoidea</taxon>
        <taxon>Pipidae</taxon>
        <taxon>Xenopodinae</taxon>
        <taxon>Xenopus</taxon>
        <taxon>Xenopus</taxon>
    </lineage>
</organism>
<feature type="domain" description="Calponin-homology (CH)" evidence="15">
    <location>
        <begin position="2"/>
        <end position="120"/>
    </location>
</feature>
<dbReference type="InterPro" id="IPR002219">
    <property type="entry name" value="PKC_DAG/PE"/>
</dbReference>
<dbReference type="SMART" id="SM00233">
    <property type="entry name" value="PH"/>
    <property type="match status" value="1"/>
</dbReference>
<dbReference type="FunFam" id="1.20.900.10:FF:000009">
    <property type="entry name" value="Vav guanine nucleotide exchange factor 1"/>
    <property type="match status" value="1"/>
</dbReference>
<evidence type="ECO:0000256" key="10">
    <source>
        <dbReference type="PROSITE-ProRule" id="PRU00192"/>
    </source>
</evidence>
<evidence type="ECO:0008006" key="20">
    <source>
        <dbReference type="Google" id="ProtNLM"/>
    </source>
</evidence>
<dbReference type="Gene3D" id="2.30.29.30">
    <property type="entry name" value="Pleckstrin-homology domain (PH domain)/Phosphotyrosine-binding domain (PTB)"/>
    <property type="match status" value="1"/>
</dbReference>
<dbReference type="Gene3D" id="2.30.30.40">
    <property type="entry name" value="SH3 Domains"/>
    <property type="match status" value="2"/>
</dbReference>
<dbReference type="Gene3D" id="3.30.505.10">
    <property type="entry name" value="SH2 domain"/>
    <property type="match status" value="1"/>
</dbReference>
<evidence type="ECO:0000256" key="6">
    <source>
        <dbReference type="ARBA" id="ARBA00022771"/>
    </source>
</evidence>
<dbReference type="InterPro" id="IPR001715">
    <property type="entry name" value="CH_dom"/>
</dbReference>
<evidence type="ECO:0000259" key="13">
    <source>
        <dbReference type="PROSITE" id="PS50003"/>
    </source>
</evidence>
<dbReference type="FunFam" id="3.30.505.10:FF:000024">
    <property type="entry name" value="Vav guanine nucleotide exchange factor 2"/>
    <property type="match status" value="1"/>
</dbReference>
<dbReference type="Xenbase" id="XB-GENE-6067197">
    <property type="gene designation" value="vav2.S"/>
</dbReference>
<dbReference type="Gene3D" id="1.10.418.10">
    <property type="entry name" value="Calponin-like domain"/>
    <property type="match status" value="1"/>
</dbReference>
<dbReference type="InterPro" id="IPR001452">
    <property type="entry name" value="SH3_domain"/>
</dbReference>
<dbReference type="InterPro" id="IPR035899">
    <property type="entry name" value="DBL_dom_sf"/>
</dbReference>
<evidence type="ECO:0000256" key="4">
    <source>
        <dbReference type="ARBA" id="ARBA00022723"/>
    </source>
</evidence>
<dbReference type="Pfam" id="PF00621">
    <property type="entry name" value="RhoGEF"/>
    <property type="match status" value="1"/>
</dbReference>
<protein>
    <recommendedName>
        <fullName evidence="20">Vav guanine nucleotide exchange factor 2</fullName>
    </recommendedName>
</protein>
<dbReference type="CDD" id="cd01223">
    <property type="entry name" value="PH_Vav"/>
    <property type="match status" value="1"/>
</dbReference>
<evidence type="ECO:0000256" key="8">
    <source>
        <dbReference type="ARBA" id="ARBA00022999"/>
    </source>
</evidence>
<dbReference type="SUPFAM" id="SSF48065">
    <property type="entry name" value="DBL homology domain (DH-domain)"/>
    <property type="match status" value="1"/>
</dbReference>
<dbReference type="GO" id="GO:0016477">
    <property type="term" value="P:cell migration"/>
    <property type="evidence" value="ECO:0007669"/>
    <property type="project" value="TreeGrafter"/>
</dbReference>
<dbReference type="InterPro" id="IPR000219">
    <property type="entry name" value="DH_dom"/>
</dbReference>
<dbReference type="CDD" id="cd20868">
    <property type="entry name" value="C1_VAV2"/>
    <property type="match status" value="1"/>
</dbReference>
<dbReference type="CDD" id="cd00160">
    <property type="entry name" value="RhoGEF"/>
    <property type="match status" value="1"/>
</dbReference>
<dbReference type="PROSITE" id="PS00479">
    <property type="entry name" value="ZF_DAG_PE_1"/>
    <property type="match status" value="1"/>
</dbReference>
<dbReference type="SMART" id="SM00326">
    <property type="entry name" value="SH3"/>
    <property type="match status" value="2"/>
</dbReference>
<dbReference type="Gene3D" id="3.30.60.20">
    <property type="match status" value="1"/>
</dbReference>
<evidence type="ECO:0000259" key="16">
    <source>
        <dbReference type="PROSITE" id="PS50081"/>
    </source>
</evidence>
<dbReference type="InterPro" id="IPR022613">
    <property type="entry name" value="CH_CAMSAP_2"/>
</dbReference>
<dbReference type="Pfam" id="PF11971">
    <property type="entry name" value="CAMSAP_CH"/>
    <property type="match status" value="1"/>
</dbReference>
<dbReference type="SMART" id="SM00325">
    <property type="entry name" value="RhoGEF"/>
    <property type="match status" value="1"/>
</dbReference>
<dbReference type="SMART" id="SM00109">
    <property type="entry name" value="C1"/>
    <property type="match status" value="1"/>
</dbReference>
<keyword evidence="8 9" id="KW-0727">SH2 domain</keyword>
<dbReference type="InterPro" id="IPR035880">
    <property type="entry name" value="VAV2_SH2"/>
</dbReference>
<dbReference type="OrthoDB" id="5340910at2759"/>
<keyword evidence="4" id="KW-0479">Metal-binding</keyword>
<dbReference type="InterPro" id="IPR035732">
    <property type="entry name" value="VAV2_SH3_2"/>
</dbReference>
<dbReference type="OMA" id="LELACIH"/>
<gene>
    <name evidence="19" type="primary">vav2.S</name>
    <name evidence="17" type="ORF">XELAEV_18041567mg</name>
</gene>
<dbReference type="InterPro" id="IPR000980">
    <property type="entry name" value="SH2"/>
</dbReference>
<name>A0A974H597_XENLA</name>
<dbReference type="SUPFAM" id="SSF55550">
    <property type="entry name" value="SH2 domain"/>
    <property type="match status" value="1"/>
</dbReference>
<evidence type="ECO:0000313" key="19">
    <source>
        <dbReference type="Xenbase" id="XB-GENE-6067197"/>
    </source>
</evidence>
<dbReference type="PANTHER" id="PTHR45818">
    <property type="entry name" value="PROTEIN VAV"/>
    <property type="match status" value="1"/>
</dbReference>
<evidence type="ECO:0000256" key="9">
    <source>
        <dbReference type="PROSITE-ProRule" id="PRU00191"/>
    </source>
</evidence>
<dbReference type="PANTHER" id="PTHR45818:SF4">
    <property type="entry name" value="GUANINE NUCLEOTIDE EXCHANGE FACTOR VAV2"/>
    <property type="match status" value="1"/>
</dbReference>
<evidence type="ECO:0000259" key="15">
    <source>
        <dbReference type="PROSITE" id="PS50021"/>
    </source>
</evidence>
<evidence type="ECO:0000259" key="11">
    <source>
        <dbReference type="PROSITE" id="PS50001"/>
    </source>
</evidence>
<dbReference type="GeneID" id="379646"/>
<evidence type="ECO:0000256" key="1">
    <source>
        <dbReference type="ARBA" id="ARBA00022443"/>
    </source>
</evidence>
<dbReference type="InterPro" id="IPR036028">
    <property type="entry name" value="SH3-like_dom_sf"/>
</dbReference>
<dbReference type="GO" id="GO:0008270">
    <property type="term" value="F:zinc ion binding"/>
    <property type="evidence" value="ECO:0007669"/>
    <property type="project" value="UniProtKB-KW"/>
</dbReference>
<accession>A0A974H597</accession>
<dbReference type="PROSITE" id="PS50001">
    <property type="entry name" value="SH2"/>
    <property type="match status" value="1"/>
</dbReference>
<dbReference type="CDD" id="cd21263">
    <property type="entry name" value="CH_VAV2"/>
    <property type="match status" value="1"/>
</dbReference>
<dbReference type="Pfam" id="PF00017">
    <property type="entry name" value="SH2"/>
    <property type="match status" value="1"/>
</dbReference>
<sequence>MTEGWRQCGRWLIDCKVLPVDHRVVWPSAVVFDLAQALRDGVLLCQLLHNLSPGSIDLKDINFRPQMSQFLCLKNIRTFLKVCHDKFGLRNCDLFDPFDLFDVRDFGKVIAALSKISYHNIAQTKGIRPFPSEDTTENDDDIYRSLEELADEHDLGENDTYDVPCEEDDIYEDIIKVENQQPMKMGMTEDDKRNCCLLEIRETEDRYYRTLEDIKNYYTIPLKQILSVQEITNIFLNLEELIKVHFNFLRTIELSVMSGGSTIGQVFLDYKEKLLIYGEYCSHIEYSQKTLDQLIATREDVRTKLEECSLKVQEGKFKLQDLLVIPMQRVLKYHLLLKELLSHTADSPERHTLKEALDAMQDLAMYINEVKRDKETLKKISEFQNSIENLQVNLEEFGRPKIDGELKVRSMVNQAKQDRYLFLFDKVVIVCKRRGYNYELKEIIELLCHKMNDDPMNNKDIKKWSYGFFLIHLQGKQGFQFFCKTEDMKRKWMEQFEMAMSNIKPEKATANHHNFQMFTFDKTTNCKACKMFLRGTFYQGYFCSLCGVGVHKECLETIHACKIGGSTDDVDALITVSGPKMVAVQNYFGNPAPPGKPVLTFQKDDVIELLRGDPNSQWWEGRLLLTKKSGYFLSSLVEPCPVEPLVIRSDYSKYPWFAGNVERPQADNLLKGHVSGTYLIRERPAEAERFAISIKFNDEVKHIKVVEKNNWIHITEAKKFESLLELVEYYQMHSLKESFKQLDTTLKYPYKSRTGRSCSSSPRGPVFTPRPIGTAIARYNFAARDMRELSLREGDVVKIYSRIGGDQGWWKGETNGRIGWFPSTYVEEEGVQ</sequence>